<sequence>MAHVLVLPYPMQSHINPMLQFAKRLAVKGPRTTIVVTRFIINTIDVDAGPVSVEPISDGHDEGGMQSAVSLEDYFQKLDEFGSKTLEELILAHEKSNTPFTCMIYDSYVPWGLAVAKKFGLPVIAFSTQSCAVSAIYYYVREGKLDVPRVQAIESFEGLPPMERSDFPSFAFRDGSYPTLTAYALNQFKTEKDDWVLFNSFDELESEVVRCLKKYMHARTIGPCVPLMDVDKHDGSDTYGMSTFEAEKDSCMKWLDAKPPGSVVYVSFGSFASLGVEQMEELASGLKASDEYFLWVVKGPDRKNLPREFIEEPPEKGLLVKWSPQLAVLGHEAVGCFATHCGWNSTLETLSFGVPVVAMPLWTDQPTNAKYVEDMWRVGRRVRAGEKRIFLRDEVERCIREVMHGEKSEEIRRNSRRLRDLAKKALREGGSSDQSLNELVGYLNAKAKDRSASQF</sequence>
<dbReference type="Pfam" id="PF00201">
    <property type="entry name" value="UDPGT"/>
    <property type="match status" value="1"/>
</dbReference>
<name>A0A8B7CT63_PHODC</name>
<dbReference type="Gene3D" id="3.40.50.2000">
    <property type="entry name" value="Glycogen Phosphorylase B"/>
    <property type="match status" value="2"/>
</dbReference>
<reference evidence="3" key="1">
    <citation type="journal article" date="2019" name="Nat. Commun.">
        <title>Genome-wide association mapping of date palm fruit traits.</title>
        <authorList>
            <person name="Hazzouri K.M."/>
            <person name="Gros-Balthazard M."/>
            <person name="Flowers J.M."/>
            <person name="Copetti D."/>
            <person name="Lemansour A."/>
            <person name="Lebrun M."/>
            <person name="Masmoudi K."/>
            <person name="Ferrand S."/>
            <person name="Dhar M.I."/>
            <person name="Fresquez Z.A."/>
            <person name="Rosas U."/>
            <person name="Zhang J."/>
            <person name="Talag J."/>
            <person name="Lee S."/>
            <person name="Kudrna D."/>
            <person name="Powell R.F."/>
            <person name="Leitch I.J."/>
            <person name="Krueger R.R."/>
            <person name="Wing R.A."/>
            <person name="Amiri K.M.A."/>
            <person name="Purugganan M.D."/>
        </authorList>
    </citation>
    <scope>NUCLEOTIDE SEQUENCE [LARGE SCALE GENOMIC DNA]</scope>
    <source>
        <strain evidence="3">cv. Khalas</strain>
    </source>
</reference>
<dbReference type="GO" id="GO:0080044">
    <property type="term" value="F:quercetin 7-O-glucosyltransferase activity"/>
    <property type="evidence" value="ECO:0007669"/>
    <property type="project" value="TreeGrafter"/>
</dbReference>
<dbReference type="AlphaFoldDB" id="A0A8B7CT63"/>
<evidence type="ECO:0000313" key="4">
    <source>
        <dbReference type="RefSeq" id="XP_008805997.2"/>
    </source>
</evidence>
<dbReference type="KEGG" id="pda:103718799"/>
<keyword evidence="2" id="KW-0808">Transferase</keyword>
<dbReference type="RefSeq" id="XP_008805997.2">
    <property type="nucleotide sequence ID" value="XM_008807775.3"/>
</dbReference>
<comment type="similarity">
    <text evidence="1">Belongs to the UDP-glycosyltransferase family.</text>
</comment>
<evidence type="ECO:0000256" key="1">
    <source>
        <dbReference type="ARBA" id="ARBA00009995"/>
    </source>
</evidence>
<reference evidence="4" key="2">
    <citation type="submission" date="2025-08" db="UniProtKB">
        <authorList>
            <consortium name="RefSeq"/>
        </authorList>
    </citation>
    <scope>IDENTIFICATION</scope>
    <source>
        <tissue evidence="4">Young leaves</tissue>
    </source>
</reference>
<proteinExistence type="inferred from homology"/>
<dbReference type="OrthoDB" id="5835829at2759"/>
<dbReference type="Proteomes" id="UP000228380">
    <property type="component" value="Chromosome 16"/>
</dbReference>
<gene>
    <name evidence="4" type="primary">LOC103718799</name>
</gene>
<organism evidence="3 4">
    <name type="scientific">Phoenix dactylifera</name>
    <name type="common">Date palm</name>
    <dbReference type="NCBI Taxonomy" id="42345"/>
    <lineage>
        <taxon>Eukaryota</taxon>
        <taxon>Viridiplantae</taxon>
        <taxon>Streptophyta</taxon>
        <taxon>Embryophyta</taxon>
        <taxon>Tracheophyta</taxon>
        <taxon>Spermatophyta</taxon>
        <taxon>Magnoliopsida</taxon>
        <taxon>Liliopsida</taxon>
        <taxon>Arecaceae</taxon>
        <taxon>Coryphoideae</taxon>
        <taxon>Phoeniceae</taxon>
        <taxon>Phoenix</taxon>
    </lineage>
</organism>
<dbReference type="PANTHER" id="PTHR11926:SF1500">
    <property type="entry name" value="INDOLE-3-ACETATE BETA-GLUCOSYLTRANSFERASE"/>
    <property type="match status" value="1"/>
</dbReference>
<dbReference type="GO" id="GO:0080043">
    <property type="term" value="F:quercetin 3-O-glucosyltransferase activity"/>
    <property type="evidence" value="ECO:0007669"/>
    <property type="project" value="TreeGrafter"/>
</dbReference>
<dbReference type="GeneID" id="103718799"/>
<dbReference type="FunFam" id="3.40.50.2000:FF:000019">
    <property type="entry name" value="Glycosyltransferase"/>
    <property type="match status" value="1"/>
</dbReference>
<accession>A0A8B7CT63</accession>
<dbReference type="InterPro" id="IPR002213">
    <property type="entry name" value="UDP_glucos_trans"/>
</dbReference>
<dbReference type="CDD" id="cd03784">
    <property type="entry name" value="GT1_Gtf-like"/>
    <property type="match status" value="1"/>
</dbReference>
<dbReference type="PANTHER" id="PTHR11926">
    <property type="entry name" value="GLUCOSYL/GLUCURONOSYL TRANSFERASES"/>
    <property type="match status" value="1"/>
</dbReference>
<evidence type="ECO:0000313" key="3">
    <source>
        <dbReference type="Proteomes" id="UP000228380"/>
    </source>
</evidence>
<dbReference type="SUPFAM" id="SSF53756">
    <property type="entry name" value="UDP-Glycosyltransferase/glycogen phosphorylase"/>
    <property type="match status" value="1"/>
</dbReference>
<protein>
    <submittedName>
        <fullName evidence="4">Indole-3-acetate beta-glucosyltransferase-like</fullName>
    </submittedName>
</protein>
<keyword evidence="3" id="KW-1185">Reference proteome</keyword>
<evidence type="ECO:0000256" key="2">
    <source>
        <dbReference type="ARBA" id="ARBA00022679"/>
    </source>
</evidence>